<evidence type="ECO:0000256" key="1">
    <source>
        <dbReference type="SAM" id="MobiDB-lite"/>
    </source>
</evidence>
<gene>
    <name evidence="3" type="ORF">Tdes44962_MAKER04250</name>
</gene>
<dbReference type="InterPro" id="IPR029058">
    <property type="entry name" value="AB_hydrolase_fold"/>
</dbReference>
<dbReference type="EMBL" id="RIBY02002123">
    <property type="protein sequence ID" value="KAH9825410.1"/>
    <property type="molecule type" value="Genomic_DNA"/>
</dbReference>
<feature type="domain" description="KANL3/Tex30 alpha/beta hydrolase-like" evidence="2">
    <location>
        <begin position="116"/>
        <end position="225"/>
    </location>
</feature>
<dbReference type="SUPFAM" id="SSF53474">
    <property type="entry name" value="alpha/beta-Hydrolases"/>
    <property type="match status" value="1"/>
</dbReference>
<dbReference type="PANTHER" id="PTHR13136:SF11">
    <property type="entry name" value="TESTIS-EXPRESSED PROTEIN 30"/>
    <property type="match status" value="1"/>
</dbReference>
<comment type="caution">
    <text evidence="3">The sequence shown here is derived from an EMBL/GenBank/DDBJ whole genome shotgun (WGS) entry which is preliminary data.</text>
</comment>
<reference evidence="3 4" key="1">
    <citation type="journal article" date="2018" name="IMA Fungus">
        <title>IMA Genome-F 10: Nine draft genome sequences of Claviceps purpurea s.lat., including C. arundinis, C. humidiphila, and C. cf. spartinae, pseudomolecules for the pitch canker pathogen Fusarium circinatum, draft genome of Davidsoniella eucalypti, Grosmannia galeiformis, Quambalaria eucalypti, and Teratosphaeria destructans.</title>
        <authorList>
            <person name="Wingfield B.D."/>
            <person name="Liu M."/>
            <person name="Nguyen H.D."/>
            <person name="Lane F.A."/>
            <person name="Morgan S.W."/>
            <person name="De Vos L."/>
            <person name="Wilken P.M."/>
            <person name="Duong T.A."/>
            <person name="Aylward J."/>
            <person name="Coetzee M.P."/>
            <person name="Dadej K."/>
            <person name="De Beer Z.W."/>
            <person name="Findlay W."/>
            <person name="Havenga M."/>
            <person name="Kolarik M."/>
            <person name="Menzies J.G."/>
            <person name="Naidoo K."/>
            <person name="Pochopski O."/>
            <person name="Shoukouhi P."/>
            <person name="Santana Q.C."/>
            <person name="Seifert K.A."/>
            <person name="Soal N."/>
            <person name="Steenkamp E.T."/>
            <person name="Tatham C.T."/>
            <person name="van der Nest M.A."/>
            <person name="Wingfield M.J."/>
        </authorList>
    </citation>
    <scope>NUCLEOTIDE SEQUENCE [LARGE SCALE GENOMIC DNA]</scope>
    <source>
        <strain evidence="3">CMW44962</strain>
    </source>
</reference>
<feature type="compositionally biased region" description="Basic and acidic residues" evidence="1">
    <location>
        <begin position="7"/>
        <end position="22"/>
    </location>
</feature>
<dbReference type="InterPro" id="IPR026555">
    <property type="entry name" value="NSL3/Tex30"/>
</dbReference>
<dbReference type="Gene3D" id="3.40.50.1820">
    <property type="entry name" value="alpha/beta hydrolase"/>
    <property type="match status" value="1"/>
</dbReference>
<evidence type="ECO:0000313" key="4">
    <source>
        <dbReference type="Proteomes" id="UP001138500"/>
    </source>
</evidence>
<feature type="region of interest" description="Disordered" evidence="1">
    <location>
        <begin position="1"/>
        <end position="22"/>
    </location>
</feature>
<sequence>MARKRKAEALDEGDGKDTAKLEDVNHSVLGGMKGGYRTDGEESQDASVVSFKVPFNDKAIICERRGGASQQPALIFTHGAGGGIANPATKEFANGFADISPIVCFQGTMNLQNRIKTFRSVIEHEGFDTALGGRSMGARAAVVAATLEGSEKKALVLVSFPLVGGKKSESREQAVLDLPEGVDVLFMTGSDDAQCDLSRLRKVMTKMTARSWLCEVDGADHGMGWKLKRSVEVMRRKTGAIAAEWLKERDQDRRYSCVQWDEEAEDIRFEDWRSDDRAASDQDPGRDTKKRSMD</sequence>
<reference evidence="3 4" key="2">
    <citation type="journal article" date="2021" name="Curr. Genet.">
        <title>Genetic response to nitrogen starvation in the aggressive Eucalyptus foliar pathogen Teratosphaeria destructans.</title>
        <authorList>
            <person name="Havenga M."/>
            <person name="Wingfield B.D."/>
            <person name="Wingfield M.J."/>
            <person name="Dreyer L.L."/>
            <person name="Roets F."/>
            <person name="Aylward J."/>
        </authorList>
    </citation>
    <scope>NUCLEOTIDE SEQUENCE [LARGE SCALE GENOMIC DNA]</scope>
    <source>
        <strain evidence="3">CMW44962</strain>
    </source>
</reference>
<keyword evidence="4" id="KW-1185">Reference proteome</keyword>
<dbReference type="AlphaFoldDB" id="A0A9W7SMM3"/>
<name>A0A9W7SMM3_9PEZI</name>
<dbReference type="Proteomes" id="UP001138500">
    <property type="component" value="Unassembled WGS sequence"/>
</dbReference>
<feature type="region of interest" description="Disordered" evidence="1">
    <location>
        <begin position="272"/>
        <end position="294"/>
    </location>
</feature>
<protein>
    <submittedName>
        <fullName evidence="3">Alpha/beta hydrolase family</fullName>
    </submittedName>
</protein>
<evidence type="ECO:0000313" key="3">
    <source>
        <dbReference type="EMBL" id="KAH9825410.1"/>
    </source>
</evidence>
<dbReference type="OrthoDB" id="6415022at2759"/>
<dbReference type="Pfam" id="PF20408">
    <property type="entry name" value="Abhydrolase_11"/>
    <property type="match status" value="1"/>
</dbReference>
<organism evidence="3 4">
    <name type="scientific">Teratosphaeria destructans</name>
    <dbReference type="NCBI Taxonomy" id="418781"/>
    <lineage>
        <taxon>Eukaryota</taxon>
        <taxon>Fungi</taxon>
        <taxon>Dikarya</taxon>
        <taxon>Ascomycota</taxon>
        <taxon>Pezizomycotina</taxon>
        <taxon>Dothideomycetes</taxon>
        <taxon>Dothideomycetidae</taxon>
        <taxon>Mycosphaerellales</taxon>
        <taxon>Teratosphaeriaceae</taxon>
        <taxon>Teratosphaeria</taxon>
    </lineage>
</organism>
<dbReference type="PANTHER" id="PTHR13136">
    <property type="entry name" value="TESTIS DEVELOPMENT PROTEIN PRTD"/>
    <property type="match status" value="1"/>
</dbReference>
<dbReference type="GO" id="GO:0016787">
    <property type="term" value="F:hydrolase activity"/>
    <property type="evidence" value="ECO:0007669"/>
    <property type="project" value="UniProtKB-KW"/>
</dbReference>
<evidence type="ECO:0000259" key="2">
    <source>
        <dbReference type="Pfam" id="PF20408"/>
    </source>
</evidence>
<dbReference type="InterPro" id="IPR046879">
    <property type="entry name" value="KANL3/Tex30_Abhydrolase"/>
</dbReference>
<proteinExistence type="predicted"/>
<keyword evidence="3" id="KW-0378">Hydrolase</keyword>
<accession>A0A9W7SMM3</accession>